<dbReference type="WBParaSite" id="PS1159_v2.g18783.t1">
    <property type="protein sequence ID" value="PS1159_v2.g18783.t1"/>
    <property type="gene ID" value="PS1159_v2.g18783"/>
</dbReference>
<proteinExistence type="predicted"/>
<evidence type="ECO:0000313" key="1">
    <source>
        <dbReference type="Proteomes" id="UP000887580"/>
    </source>
</evidence>
<protein>
    <submittedName>
        <fullName evidence="2">Uncharacterized protein</fullName>
    </submittedName>
</protein>
<evidence type="ECO:0000313" key="2">
    <source>
        <dbReference type="WBParaSite" id="PS1159_v2.g18783.t1"/>
    </source>
</evidence>
<accession>A0AC35FNE2</accession>
<reference evidence="2" key="1">
    <citation type="submission" date="2022-11" db="UniProtKB">
        <authorList>
            <consortium name="WormBaseParasite"/>
        </authorList>
    </citation>
    <scope>IDENTIFICATION</scope>
</reference>
<sequence>MIEIFLDRVQYDCLLDCTQGIVQVCKIMNMPLKNKVLNLGLLYSHIGMLDYNQHTYQDAVDYLNYTSFEDLFRAAMRSWFWQTCNEFGFYATTDSGNSFFGSKIPLNYYIDLCMDVFGDEYNVDHIKAGIENTLKLYGGTENYNGTNEHVHQLQVDHFNKTDGKEWNQRFWNNSIFYKSDGPIFLMIGGEGDSGPYNINNENSPFLIWAKKYGADTYFIEHRGYGKSLPANDSSLENLKYISSEQALADIANFIEAINEIRPNSKWITFGGSYPGSLSAWFREKYPQHSVGAVASSAPMLPKVDFFEYKQVVEKVIYEFNPKCGENLKAAFTDIESKLYSIEGRKIINELFKVSLLGKSPDFHSFQAFLDDLTLMFEYFVQYGIDLEPCCESMLNETNSPLENLASLNTIEEDDSFGKQTEIGNEWNSGRTWQWQTCTEFGWYQTTDSGRNMFGAAVSVDFYITKDCFKAFNKNITDIAAGVEYTLKNYGGLEKYNATNIIFINGSHDPWHALSLYTNNTSSSGITSILINGTSHCQDMQPPTDRDSTELKAARQKIGQLIGEWIK</sequence>
<name>A0AC35FNE2_9BILA</name>
<dbReference type="Proteomes" id="UP000887580">
    <property type="component" value="Unplaced"/>
</dbReference>
<organism evidence="1 2">
    <name type="scientific">Panagrolaimus sp. PS1159</name>
    <dbReference type="NCBI Taxonomy" id="55785"/>
    <lineage>
        <taxon>Eukaryota</taxon>
        <taxon>Metazoa</taxon>
        <taxon>Ecdysozoa</taxon>
        <taxon>Nematoda</taxon>
        <taxon>Chromadorea</taxon>
        <taxon>Rhabditida</taxon>
        <taxon>Tylenchina</taxon>
        <taxon>Panagrolaimomorpha</taxon>
        <taxon>Panagrolaimoidea</taxon>
        <taxon>Panagrolaimidae</taxon>
        <taxon>Panagrolaimus</taxon>
    </lineage>
</organism>